<keyword evidence="5" id="KW-1185">Reference proteome</keyword>
<dbReference type="STRING" id="991.IW20_23145"/>
<dbReference type="CDD" id="cd05289">
    <property type="entry name" value="MDR_like_2"/>
    <property type="match status" value="1"/>
</dbReference>
<organism evidence="2 4">
    <name type="scientific">Flavobacterium hydatis</name>
    <name type="common">Cytophaga aquatilis</name>
    <dbReference type="NCBI Taxonomy" id="991"/>
    <lineage>
        <taxon>Bacteria</taxon>
        <taxon>Pseudomonadati</taxon>
        <taxon>Bacteroidota</taxon>
        <taxon>Flavobacteriia</taxon>
        <taxon>Flavobacteriales</taxon>
        <taxon>Flavobacteriaceae</taxon>
        <taxon>Flavobacterium</taxon>
    </lineage>
</organism>
<dbReference type="InterPro" id="IPR036291">
    <property type="entry name" value="NAD(P)-bd_dom_sf"/>
</dbReference>
<dbReference type="Gene3D" id="3.90.180.10">
    <property type="entry name" value="Medium-chain alcohol dehydrogenases, catalytic domain"/>
    <property type="match status" value="1"/>
</dbReference>
<proteinExistence type="predicted"/>
<evidence type="ECO:0000313" key="2">
    <source>
        <dbReference type="EMBL" id="KFF09616.1"/>
    </source>
</evidence>
<dbReference type="Proteomes" id="UP000198424">
    <property type="component" value="Unassembled WGS sequence"/>
</dbReference>
<comment type="caution">
    <text evidence="2">The sequence shown here is derived from an EMBL/GenBank/DDBJ whole genome shotgun (WGS) entry which is preliminary data.</text>
</comment>
<protein>
    <submittedName>
        <fullName evidence="2">Alcohol dehydrogenase</fullName>
    </submittedName>
</protein>
<dbReference type="SUPFAM" id="SSF50129">
    <property type="entry name" value="GroES-like"/>
    <property type="match status" value="1"/>
</dbReference>
<dbReference type="OrthoDB" id="9787435at2"/>
<dbReference type="Gene3D" id="3.40.50.720">
    <property type="entry name" value="NAD(P)-binding Rossmann-like Domain"/>
    <property type="match status" value="1"/>
</dbReference>
<dbReference type="Pfam" id="PF13602">
    <property type="entry name" value="ADH_zinc_N_2"/>
    <property type="match status" value="1"/>
</dbReference>
<dbReference type="AlphaFoldDB" id="A0A085ZYV2"/>
<dbReference type="PANTHER" id="PTHR43482">
    <property type="entry name" value="PROTEIN AST1-RELATED"/>
    <property type="match status" value="1"/>
</dbReference>
<feature type="domain" description="Enoyl reductase (ER)" evidence="1">
    <location>
        <begin position="10"/>
        <end position="326"/>
    </location>
</feature>
<dbReference type="SMART" id="SM00829">
    <property type="entry name" value="PKS_ER"/>
    <property type="match status" value="1"/>
</dbReference>
<dbReference type="SUPFAM" id="SSF51735">
    <property type="entry name" value="NAD(P)-binding Rossmann-fold domains"/>
    <property type="match status" value="1"/>
</dbReference>
<evidence type="ECO:0000259" key="1">
    <source>
        <dbReference type="SMART" id="SM00829"/>
    </source>
</evidence>
<dbReference type="InterPro" id="IPR020843">
    <property type="entry name" value="ER"/>
</dbReference>
<dbReference type="EMBL" id="MUGY01000053">
    <property type="protein sequence ID" value="OXA85769.1"/>
    <property type="molecule type" value="Genomic_DNA"/>
</dbReference>
<dbReference type="eggNOG" id="COG0604">
    <property type="taxonomic scope" value="Bacteria"/>
</dbReference>
<dbReference type="PANTHER" id="PTHR43482:SF1">
    <property type="entry name" value="PROTEIN AST1-RELATED"/>
    <property type="match status" value="1"/>
</dbReference>
<reference evidence="3 5" key="2">
    <citation type="submission" date="2016-11" db="EMBL/GenBank/DDBJ databases">
        <title>Whole genomes of Flavobacteriaceae.</title>
        <authorList>
            <person name="Stine C."/>
            <person name="Li C."/>
            <person name="Tadesse D."/>
        </authorList>
    </citation>
    <scope>NUCLEOTIDE SEQUENCE [LARGE SCALE GENOMIC DNA]</scope>
    <source>
        <strain evidence="3 5">ATCC 29551</strain>
    </source>
</reference>
<name>A0A085ZYV2_FLAHY</name>
<dbReference type="InterPro" id="IPR013154">
    <property type="entry name" value="ADH-like_N"/>
</dbReference>
<dbReference type="GO" id="GO:0016491">
    <property type="term" value="F:oxidoreductase activity"/>
    <property type="evidence" value="ECO:0007669"/>
    <property type="project" value="InterPro"/>
</dbReference>
<dbReference type="RefSeq" id="WP_035627882.1">
    <property type="nucleotide sequence ID" value="NZ_JBEWQG010000019.1"/>
</dbReference>
<dbReference type="EMBL" id="JPRM01000049">
    <property type="protein sequence ID" value="KFF09616.1"/>
    <property type="molecule type" value="Genomic_DNA"/>
</dbReference>
<evidence type="ECO:0000313" key="3">
    <source>
        <dbReference type="EMBL" id="OXA85769.1"/>
    </source>
</evidence>
<gene>
    <name evidence="3" type="ORF">B0A62_24225</name>
    <name evidence="2" type="ORF">IW20_23145</name>
</gene>
<sequence length="332" mass="36225">MKAIIADKEGKLHLENVKTPTVKEGELLIKIIASGFNPIDYQMLENELERKLMHSPILGRELSGIVAEIGENVQGFKVGDAVFSGSGSMGSNGTYAEYIAIRESVVVHKPDFLSFAQAAGIPSAGLTALQSFNRMKLQNSDSVLITGAAGGVGTMMVKILLANKFTNFIVTAGNKESIESLKEIGVKESQIINYKTDDVAIFALAKNNQQKFDFVVDLVGNKIGEIAAKLLKSNGTFLDVTALSTEESRETLFNKGAVIMNISNYVYSADKNYAYYKKGLSELVRLIENKAITSPKIEIIGELNIETVTKAHEILRLNKTKGKKLIMQINTI</sequence>
<accession>A0A085ZYV2</accession>
<dbReference type="InterPro" id="IPR052585">
    <property type="entry name" value="Lipid_raft_assoc_Zn_ADH"/>
</dbReference>
<dbReference type="Proteomes" id="UP000028712">
    <property type="component" value="Unassembled WGS sequence"/>
</dbReference>
<dbReference type="Pfam" id="PF08240">
    <property type="entry name" value="ADH_N"/>
    <property type="match status" value="1"/>
</dbReference>
<reference evidence="2 4" key="1">
    <citation type="submission" date="2014-07" db="EMBL/GenBank/DDBJ databases">
        <title>Genome of Flavobacterium hydatis DSM 2063.</title>
        <authorList>
            <person name="Pipes S.E."/>
            <person name="Stropko S.J."/>
            <person name="Newman J.D."/>
        </authorList>
    </citation>
    <scope>NUCLEOTIDE SEQUENCE [LARGE SCALE GENOMIC DNA]</scope>
    <source>
        <strain evidence="2 4">DSM 2063</strain>
    </source>
</reference>
<evidence type="ECO:0000313" key="4">
    <source>
        <dbReference type="Proteomes" id="UP000028712"/>
    </source>
</evidence>
<dbReference type="InterPro" id="IPR011032">
    <property type="entry name" value="GroES-like_sf"/>
</dbReference>
<evidence type="ECO:0000313" key="5">
    <source>
        <dbReference type="Proteomes" id="UP000198424"/>
    </source>
</evidence>